<feature type="binding site" evidence="9">
    <location>
        <position position="88"/>
    </location>
    <ligand>
        <name>substrate</name>
    </ligand>
</feature>
<dbReference type="STRING" id="554155.C5FRG9"/>
<comment type="catalytic activity">
    <reaction evidence="6">
        <text>xylitol + NADP(+) = D-xylose + NADPH + H(+)</text>
        <dbReference type="Rhea" id="RHEA:27445"/>
        <dbReference type="ChEBI" id="CHEBI:15378"/>
        <dbReference type="ChEBI" id="CHEBI:17151"/>
        <dbReference type="ChEBI" id="CHEBI:53455"/>
        <dbReference type="ChEBI" id="CHEBI:57783"/>
        <dbReference type="ChEBI" id="CHEBI:58349"/>
        <dbReference type="EC" id="1.1.1.307"/>
    </reaction>
</comment>
<evidence type="ECO:0000256" key="1">
    <source>
        <dbReference type="ARBA" id="ARBA00007905"/>
    </source>
</evidence>
<dbReference type="eggNOG" id="KOG1577">
    <property type="taxonomic scope" value="Eukaryota"/>
</dbReference>
<dbReference type="PIRSF" id="PIRSF000097">
    <property type="entry name" value="AKR"/>
    <property type="match status" value="1"/>
</dbReference>
<dbReference type="RefSeq" id="XP_002845422.1">
    <property type="nucleotide sequence ID" value="XM_002845376.1"/>
</dbReference>
<gene>
    <name evidence="12" type="ORF">MCYG_05291</name>
</gene>
<comment type="similarity">
    <text evidence="1">Belongs to the aldo/keto reductase family.</text>
</comment>
<dbReference type="PROSITE" id="PS00062">
    <property type="entry name" value="ALDOKETO_REDUCTASE_2"/>
    <property type="match status" value="1"/>
</dbReference>
<evidence type="ECO:0000256" key="4">
    <source>
        <dbReference type="ARBA" id="ARBA00023002"/>
    </source>
</evidence>
<evidence type="ECO:0000256" key="6">
    <source>
        <dbReference type="ARBA" id="ARBA00047534"/>
    </source>
</evidence>
<protein>
    <recommendedName>
        <fullName evidence="2">D-xylose reductase [NAD(P)H]</fullName>
        <ecNumber evidence="2">1.1.1.307</ecNumber>
    </recommendedName>
</protein>
<dbReference type="GeneID" id="9228548"/>
<evidence type="ECO:0000313" key="13">
    <source>
        <dbReference type="Proteomes" id="UP000002035"/>
    </source>
</evidence>
<dbReference type="InterPro" id="IPR018170">
    <property type="entry name" value="Aldo/ket_reductase_CS"/>
</dbReference>
<evidence type="ECO:0000256" key="9">
    <source>
        <dbReference type="PIRSR" id="PIRSR000097-2"/>
    </source>
</evidence>
<dbReference type="InterPro" id="IPR044494">
    <property type="entry name" value="AKR3C2/3"/>
</dbReference>
<feature type="active site" description="Proton donor" evidence="8">
    <location>
        <position position="33"/>
    </location>
</feature>
<dbReference type="Proteomes" id="UP000002035">
    <property type="component" value="Unassembled WGS sequence"/>
</dbReference>
<dbReference type="GO" id="GO:0016616">
    <property type="term" value="F:oxidoreductase activity, acting on the CH-OH group of donors, NAD or NADP as acceptor"/>
    <property type="evidence" value="ECO:0007669"/>
    <property type="project" value="UniProtKB-ARBA"/>
</dbReference>
<accession>C5FRG9</accession>
<evidence type="ECO:0000256" key="10">
    <source>
        <dbReference type="PIRSR" id="PIRSR000097-3"/>
    </source>
</evidence>
<dbReference type="CDD" id="cd19120">
    <property type="entry name" value="AKR_AKR3C2-3"/>
    <property type="match status" value="1"/>
</dbReference>
<comment type="function">
    <text evidence="5">Catalyzes the initial reaction in the xylose utilization pathway by reducing D-xylose into xylitol. Xylose is a major component of hemicelluloses such as xylan. Most fungi utilize D-xylose via three enzymatic reactions, xylose reductase (XR), xylitol dehydrogenase (XDH), and xylulokinase, to form xylulose 5-phosphate, which enters pentose phosphate pathway.</text>
</comment>
<dbReference type="FunFam" id="3.20.20.100:FF:000002">
    <property type="entry name" value="2,5-diketo-D-gluconic acid reductase A"/>
    <property type="match status" value="1"/>
</dbReference>
<dbReference type="SUPFAM" id="SSF51430">
    <property type="entry name" value="NAD(P)-linked oxidoreductase"/>
    <property type="match status" value="1"/>
</dbReference>
<feature type="site" description="Lowers pKa of active site Tyr" evidence="10">
    <location>
        <position position="58"/>
    </location>
</feature>
<keyword evidence="3" id="KW-0521">NADP</keyword>
<evidence type="ECO:0000256" key="2">
    <source>
        <dbReference type="ARBA" id="ARBA00012845"/>
    </source>
</evidence>
<dbReference type="InterPro" id="IPR020471">
    <property type="entry name" value="AKR"/>
</dbReference>
<dbReference type="InterPro" id="IPR023210">
    <property type="entry name" value="NADP_OxRdtase_dom"/>
</dbReference>
<comment type="catalytic activity">
    <reaction evidence="7">
        <text>xylitol + NAD(+) = D-xylose + NADH + H(+)</text>
        <dbReference type="Rhea" id="RHEA:27441"/>
        <dbReference type="ChEBI" id="CHEBI:15378"/>
        <dbReference type="ChEBI" id="CHEBI:17151"/>
        <dbReference type="ChEBI" id="CHEBI:53455"/>
        <dbReference type="ChEBI" id="CHEBI:57540"/>
        <dbReference type="ChEBI" id="CHEBI:57945"/>
        <dbReference type="EC" id="1.1.1.307"/>
    </reaction>
</comment>
<reference evidence="13" key="1">
    <citation type="journal article" date="2012" name="MBio">
        <title>Comparative genome analysis of Trichophyton rubrum and related dermatophytes reveals candidate genes involved in infection.</title>
        <authorList>
            <person name="Martinez D.A."/>
            <person name="Oliver B.G."/>
            <person name="Graeser Y."/>
            <person name="Goldberg J.M."/>
            <person name="Li W."/>
            <person name="Martinez-Rossi N.M."/>
            <person name="Monod M."/>
            <person name="Shelest E."/>
            <person name="Barton R.C."/>
            <person name="Birch E."/>
            <person name="Brakhage A.A."/>
            <person name="Chen Z."/>
            <person name="Gurr S.J."/>
            <person name="Heiman D."/>
            <person name="Heitman J."/>
            <person name="Kosti I."/>
            <person name="Rossi A."/>
            <person name="Saif S."/>
            <person name="Samalova M."/>
            <person name="Saunders C.W."/>
            <person name="Shea T."/>
            <person name="Summerbell R.C."/>
            <person name="Xu J."/>
            <person name="Young S."/>
            <person name="Zeng Q."/>
            <person name="Birren B.W."/>
            <person name="Cuomo C.A."/>
            <person name="White T.C."/>
        </authorList>
    </citation>
    <scope>NUCLEOTIDE SEQUENCE [LARGE SCALE GENOMIC DNA]</scope>
    <source>
        <strain evidence="13">ATCC MYA-4605 / CBS 113480</strain>
    </source>
</reference>
<evidence type="ECO:0000256" key="3">
    <source>
        <dbReference type="ARBA" id="ARBA00022857"/>
    </source>
</evidence>
<dbReference type="OrthoDB" id="416253at2759"/>
<feature type="domain" description="NADP-dependent oxidoreductase" evidence="11">
    <location>
        <begin position="18"/>
        <end position="245"/>
    </location>
</feature>
<evidence type="ECO:0000256" key="8">
    <source>
        <dbReference type="PIRSR" id="PIRSR000097-1"/>
    </source>
</evidence>
<dbReference type="Gene3D" id="3.20.20.100">
    <property type="entry name" value="NADP-dependent oxidoreductase domain"/>
    <property type="match status" value="1"/>
</dbReference>
<keyword evidence="4" id="KW-0560">Oxidoreductase</keyword>
<evidence type="ECO:0000313" key="12">
    <source>
        <dbReference type="EMBL" id="EEQ32472.1"/>
    </source>
</evidence>
<sequence>MAAIPTTKLSGGVSVPVAAIKTGYRHLDGAEAYGTERELGIAIKDSNVKREGFFVTAKVEKSIGNIQEAIDTTLQNLQLDYVDLYLIHAPFFAKTDEDLQLKWAEMEKVQQSGKARSIGVSNFLQPHLEAILQTASIKPSVNQIEFHPYLQHGDLLALHKQLGITVEGYSALTPLIRAKGGPVDGVVARLAKKYAVSEGNVLLRWSMDQGVVTITTSGKEERMKEFLDVLRFKLTADEIAEISSLGAQKHYRASWKGKFAPDDRS</sequence>
<dbReference type="PANTHER" id="PTHR43827:SF3">
    <property type="entry name" value="NADP-DEPENDENT OXIDOREDUCTASE DOMAIN-CONTAINING PROTEIN"/>
    <property type="match status" value="1"/>
</dbReference>
<dbReference type="HOGENOM" id="CLU_023205_0_3_1"/>
<evidence type="ECO:0000259" key="11">
    <source>
        <dbReference type="Pfam" id="PF00248"/>
    </source>
</evidence>
<dbReference type="PANTHER" id="PTHR43827">
    <property type="entry name" value="2,5-DIKETO-D-GLUCONIC ACID REDUCTASE"/>
    <property type="match status" value="1"/>
</dbReference>
<dbReference type="EMBL" id="DS995705">
    <property type="protein sequence ID" value="EEQ32472.1"/>
    <property type="molecule type" value="Genomic_DNA"/>
</dbReference>
<dbReference type="PRINTS" id="PR00069">
    <property type="entry name" value="ALDKETRDTASE"/>
</dbReference>
<dbReference type="AlphaFoldDB" id="C5FRG9"/>
<evidence type="ECO:0000256" key="5">
    <source>
        <dbReference type="ARBA" id="ARBA00025065"/>
    </source>
</evidence>
<keyword evidence="13" id="KW-1185">Reference proteome</keyword>
<organism evidence="12 13">
    <name type="scientific">Arthroderma otae (strain ATCC MYA-4605 / CBS 113480)</name>
    <name type="common">Microsporum canis</name>
    <dbReference type="NCBI Taxonomy" id="554155"/>
    <lineage>
        <taxon>Eukaryota</taxon>
        <taxon>Fungi</taxon>
        <taxon>Dikarya</taxon>
        <taxon>Ascomycota</taxon>
        <taxon>Pezizomycotina</taxon>
        <taxon>Eurotiomycetes</taxon>
        <taxon>Eurotiomycetidae</taxon>
        <taxon>Onygenales</taxon>
        <taxon>Arthrodermataceae</taxon>
        <taxon>Microsporum</taxon>
    </lineage>
</organism>
<dbReference type="EC" id="1.1.1.307" evidence="2"/>
<name>C5FRG9_ARTOC</name>
<dbReference type="PROSITE" id="PS00798">
    <property type="entry name" value="ALDOKETO_REDUCTASE_1"/>
    <property type="match status" value="1"/>
</dbReference>
<evidence type="ECO:0000256" key="7">
    <source>
        <dbReference type="ARBA" id="ARBA00049485"/>
    </source>
</evidence>
<dbReference type="OMA" id="AWKAMEG"/>
<dbReference type="GO" id="GO:0016652">
    <property type="term" value="F:oxidoreductase activity, acting on NAD(P)H as acceptor"/>
    <property type="evidence" value="ECO:0007669"/>
    <property type="project" value="InterPro"/>
</dbReference>
<dbReference type="Pfam" id="PF00248">
    <property type="entry name" value="Aldo_ket_red"/>
    <property type="match status" value="1"/>
</dbReference>
<dbReference type="InterPro" id="IPR036812">
    <property type="entry name" value="NAD(P)_OxRdtase_dom_sf"/>
</dbReference>
<proteinExistence type="inferred from homology"/>
<dbReference type="VEuPathDB" id="FungiDB:MCYG_05291"/>